<keyword evidence="6" id="KW-0813">Transport</keyword>
<comment type="subcellular location">
    <subcellularLocation>
        <location evidence="2">Golgi apparatus membrane</location>
        <topology evidence="2">Multi-pass membrane protein</topology>
    </subcellularLocation>
    <subcellularLocation>
        <location evidence="1">Golgi apparatus membrane</location>
        <topology evidence="1">Peripheral membrane protein</topology>
    </subcellularLocation>
</comment>
<dbReference type="EMBL" id="PHWZ01000197">
    <property type="protein sequence ID" value="TEY58879.1"/>
    <property type="molecule type" value="Genomic_DNA"/>
</dbReference>
<keyword evidence="13" id="KW-1278">Translocase</keyword>
<feature type="region of interest" description="Disordered" evidence="20">
    <location>
        <begin position="1"/>
        <end position="79"/>
    </location>
</feature>
<sequence length="1935" mass="210778">MSWPRPARPGSPSGALLPMVNLPAANGREPISEPSSRQRSRDRANSKSRHTRSSSAMAKVSERSISAEPERTPTNTTNAQQTIADEFSGLTPAETAEQLQTSLTSGLTPAEALARLHDQGPNELPHEPPEPLWLRFIKQFKETLILLLLGSAVMSVIAGNKDDAISIAVAVTIVVTVGFVQEYRSEKSIEALNHLVPNHAHIIRGEMRTTTPRTPAWPPSVRDRPEAEALLAGSGSDADSSMVEAVSQKTMASKLVPGDLVLFTTGDRIPADIRVTKASDLTIDESNLTGENEPVRITAEARHIDFRPGSSSLEPPTPSDYASPASGTVGADISLNSTTNIAFMGTLVRSGHGQGIVYATGGNTHFGTIAASVSETESPRTPLQLSMDDLGNHLSQASFVIITVISLVGWLQGKAWLDIFTISISLAVAAIPEGLPIIVTVTLALGVHRMARHNAIVRKMPSVETLGSVNVVCSDKTGTLTMNHMTTVKMWYFDTDAPLDVDSDDETVESKADTVALRILRIGNIANNARLTHLHAPSASSVAILSSTQGRASGQVLKSRWVGQPTDVAMLDMLDRFREHDVREGLGHRIGETPFSSERKWMGVTIGDLGPEGTSSPKEHAYIKGAIERVLERCDTYLTKDGREVQLDAEKRQQALQAAEKLASKGLRVLGFASGPVARHAKSLVPTSRSATPVSKLEHHVSHNEDVYNGLTFAGLVGMSDPPRTGVSKSIRRLMRGGVKVIMITGDAETTALAIAKKLGMPIAEPRAHSVNSVEVRPVLRGDEIDEMTDEELQAAIANTSVFARTSPDHKMKIIRALQARGDIVTMTGDGVNDAPALKKADIGISMGLQGTDVAKEAADMILTDDDFSTILKAIEEGKGIFSNIQNFLTFQLSTSAAALSLVLVCTCLGFKNPLNAMQILWINIIMDGPPAQSLGVEPVDPDVMNRPPRKRNAPVLTKALITRVLTSATIIMLGTMAVYTHEMLSDGKVSKRDTTMTFTCFVLFDMFNALNCRSESKSVLRGEVGLFSNKLFNWAVSLSLGGQILVIYFPWLQEVFQTEALALTDLVGLVILTSSVFWADEARKWWKSRSRRRLGSGYSQVMHPTKLPQRRATHASTYPMPPPGLPNGSLTPLPTTPSPESAQSSIHNASSLASIQNILSTLHTRDAAITTSLQSLISSQASLSRDLGRLDLLRAHLGTNVIHTRAISNGMLDNAAGTAEKLSSKVKELDLEKKRVEETLGVVEQVAELKASVNDVMGSMGAPQDWEAAAGYIARASKNPAHIVEGNFAARTVPSVEVPDAPGVTIEEAKKSLCGLFLREFEKAAEEGDGVRVTRFFKLFPLIGREEVGLDVYGKYVCQGVAGTARKNLKEGTKGERGKEGFFYAQALTRLFEHIAQIVEGHGGLVERHYGAGKMVRVIERLQAEADVQGGIVLDTWGDEKNVDRRLTDVRSYPFSFLVQSFLPNQRPTGISRTGSPAVGAAANGRASEDEGVDMKEVDGLLNEMAVMLGRWSLYARFLSGKCRDPEASPEEPLIMPELLDKSALCRKISNRLKDPFNVMTTFFFRRSVEKAFQLDESPTGLSLNLSNPIDGNAPYIISAVDDVMYIVNTVLKRSISTSQRGVIESVIPAISRVLGTDFVGMIQRKMRDESYPRPLVQGGFPPEDRIIAFIVLINSLVVSNDYISRIVSSHLQSSETNSASQAKGVPPAPALKDMFPYGHDDIFVSNSLTSLNATFSSKTNELISEGLQVMFNNVIKPRLRPVLSETFRDVDYSLTSEDLAEIARQNDTDDDPQEILQDMVSRRFEHHWDALMKPIQRIMSTTPFNTLLEQTAQYLARVLERRVWNYSGKMNALGATRMERDYGGIVGVIARGGKYGLRDVFARVLQVAMVVNMDEEEWEAVNVEGGGLGEEEVEMVWVLTVDERTRARGMVRE</sequence>
<evidence type="ECO:0000256" key="21">
    <source>
        <dbReference type="SAM" id="Phobius"/>
    </source>
</evidence>
<dbReference type="InterPro" id="IPR044492">
    <property type="entry name" value="P_typ_ATPase_HD_dom"/>
</dbReference>
<keyword evidence="7 21" id="KW-0812">Transmembrane</keyword>
<dbReference type="PROSITE" id="PS00154">
    <property type="entry name" value="ATPASE_E1_E2"/>
    <property type="match status" value="1"/>
</dbReference>
<comment type="caution">
    <text evidence="24">The sequence shown here is derived from an EMBL/GenBank/DDBJ whole genome shotgun (WGS) entry which is preliminary data.</text>
</comment>
<evidence type="ECO:0000313" key="25">
    <source>
        <dbReference type="Proteomes" id="UP000297299"/>
    </source>
</evidence>
<dbReference type="Gene3D" id="3.40.50.1000">
    <property type="entry name" value="HAD superfamily/HAD-like"/>
    <property type="match status" value="1"/>
</dbReference>
<dbReference type="Pfam" id="PF00689">
    <property type="entry name" value="Cation_ATPase_C"/>
    <property type="match status" value="1"/>
</dbReference>
<dbReference type="EC" id="7.2.2.10" evidence="4"/>
<dbReference type="Gene3D" id="1.20.1110.10">
    <property type="entry name" value="Calcium-transporting ATPase, transmembrane domain"/>
    <property type="match status" value="2"/>
</dbReference>
<dbReference type="Gene3D" id="1.20.58.1970">
    <property type="match status" value="1"/>
</dbReference>
<dbReference type="InterPro" id="IPR006068">
    <property type="entry name" value="ATPase_P-typ_cation-transptr_C"/>
</dbReference>
<keyword evidence="15" id="KW-0333">Golgi apparatus</keyword>
<dbReference type="InterPro" id="IPR059000">
    <property type="entry name" value="ATPase_P-type_domA"/>
</dbReference>
<feature type="transmembrane region" description="Helical" evidence="21">
    <location>
        <begin position="1032"/>
        <end position="1050"/>
    </location>
</feature>
<feature type="domain" description="COG4 transport protein middle alpha-helical bundle" evidence="22">
    <location>
        <begin position="1307"/>
        <end position="1649"/>
    </location>
</feature>
<dbReference type="Pfam" id="PF13246">
    <property type="entry name" value="Cation_ATPase"/>
    <property type="match status" value="1"/>
</dbReference>
<dbReference type="FunFam" id="3.40.1110.10:FF:000040">
    <property type="entry name" value="Calcium-transporting ATPase 1"/>
    <property type="match status" value="1"/>
</dbReference>
<feature type="coiled-coil region" evidence="19">
    <location>
        <begin position="1213"/>
        <end position="1240"/>
    </location>
</feature>
<dbReference type="Gene3D" id="2.70.150.10">
    <property type="entry name" value="Calcium-transporting ATPase, cytoplasmic transduction domain A"/>
    <property type="match status" value="1"/>
</dbReference>
<dbReference type="InterPro" id="IPR013167">
    <property type="entry name" value="COG4_M"/>
</dbReference>
<dbReference type="Gene3D" id="3.40.1110.10">
    <property type="entry name" value="Calcium-transporting ATPase, cytoplasmic domain N"/>
    <property type="match status" value="1"/>
</dbReference>
<dbReference type="PRINTS" id="PR00119">
    <property type="entry name" value="CATATPASE"/>
</dbReference>
<evidence type="ECO:0000256" key="10">
    <source>
        <dbReference type="ARBA" id="ARBA00022840"/>
    </source>
</evidence>
<evidence type="ECO:0000256" key="9">
    <source>
        <dbReference type="ARBA" id="ARBA00022837"/>
    </source>
</evidence>
<keyword evidence="10" id="KW-0067">ATP-binding</keyword>
<dbReference type="Pfam" id="PF20662">
    <property type="entry name" value="COG4_C"/>
    <property type="match status" value="1"/>
</dbReference>
<dbReference type="SMART" id="SM00831">
    <property type="entry name" value="Cation_ATPase_N"/>
    <property type="match status" value="1"/>
</dbReference>
<comment type="similarity">
    <text evidence="18">Belongs to the cation transport ATPase (P-type) (TC 3.A.3) family.</text>
</comment>
<evidence type="ECO:0000256" key="8">
    <source>
        <dbReference type="ARBA" id="ARBA00022741"/>
    </source>
</evidence>
<evidence type="ECO:0000259" key="22">
    <source>
        <dbReference type="SMART" id="SM00762"/>
    </source>
</evidence>
<reference evidence="24 25" key="1">
    <citation type="submission" date="2017-11" db="EMBL/GenBank/DDBJ databases">
        <title>Comparative genomics of Botrytis spp.</title>
        <authorList>
            <person name="Valero-Jimenez C.A."/>
            <person name="Tapia P."/>
            <person name="Veloso J."/>
            <person name="Silva-Moreno E."/>
            <person name="Staats M."/>
            <person name="Valdes J.H."/>
            <person name="Van Kan J.A.L."/>
        </authorList>
    </citation>
    <scope>NUCLEOTIDE SEQUENCE [LARGE SCALE GENOMIC DNA]</scope>
    <source>
        <strain evidence="24 25">MUCL2830</strain>
    </source>
</reference>
<dbReference type="SMART" id="SM00762">
    <property type="entry name" value="Cog4"/>
    <property type="match status" value="1"/>
</dbReference>
<dbReference type="OrthoDB" id="3352408at2759"/>
<dbReference type="SFLD" id="SFLDS00003">
    <property type="entry name" value="Haloacid_Dehalogenase"/>
    <property type="match status" value="1"/>
</dbReference>
<keyword evidence="19" id="KW-0175">Coiled coil</keyword>
<dbReference type="GO" id="GO:0015031">
    <property type="term" value="P:protein transport"/>
    <property type="evidence" value="ECO:0007669"/>
    <property type="project" value="UniProtKB-KW"/>
</dbReference>
<feature type="transmembrane region" description="Helical" evidence="21">
    <location>
        <begin position="961"/>
        <end position="980"/>
    </location>
</feature>
<evidence type="ECO:0000256" key="4">
    <source>
        <dbReference type="ARBA" id="ARBA00012790"/>
    </source>
</evidence>
<dbReference type="STRING" id="38488.A0A4Y8D204"/>
<keyword evidence="9" id="KW-0106">Calcium</keyword>
<dbReference type="GO" id="GO:0005524">
    <property type="term" value="F:ATP binding"/>
    <property type="evidence" value="ECO:0007669"/>
    <property type="project" value="UniProtKB-KW"/>
</dbReference>
<dbReference type="SFLD" id="SFLDF00027">
    <property type="entry name" value="p-type_atpase"/>
    <property type="match status" value="1"/>
</dbReference>
<dbReference type="SFLD" id="SFLDG00002">
    <property type="entry name" value="C1.7:_P-type_atpase_like"/>
    <property type="match status" value="1"/>
</dbReference>
<dbReference type="GO" id="GO:0000139">
    <property type="term" value="C:Golgi membrane"/>
    <property type="evidence" value="ECO:0007669"/>
    <property type="project" value="UniProtKB-SubCell"/>
</dbReference>
<protein>
    <recommendedName>
        <fullName evidence="5">Conserved oligomeric Golgi complex subunit 4</fullName>
        <ecNumber evidence="4">7.2.2.10</ecNumber>
    </recommendedName>
    <alternativeName>
        <fullName evidence="17">Component of oligomeric Golgi complex 4</fullName>
    </alternativeName>
</protein>
<dbReference type="InterPro" id="IPR023299">
    <property type="entry name" value="ATPase_P-typ_cyto_dom_N"/>
</dbReference>
<dbReference type="Proteomes" id="UP000297299">
    <property type="component" value="Unassembled WGS sequence"/>
</dbReference>
<keyword evidence="14 21" id="KW-1133">Transmembrane helix</keyword>
<evidence type="ECO:0000256" key="20">
    <source>
        <dbReference type="SAM" id="MobiDB-lite"/>
    </source>
</evidence>
<evidence type="ECO:0000256" key="1">
    <source>
        <dbReference type="ARBA" id="ARBA00004395"/>
    </source>
</evidence>
<dbReference type="PANTHER" id="PTHR24016:SF0">
    <property type="entry name" value="CONSERVED OLIGOMERIC GOLGI COMPLEX SUBUNIT 4"/>
    <property type="match status" value="1"/>
</dbReference>
<dbReference type="InterPro" id="IPR048682">
    <property type="entry name" value="COG4"/>
</dbReference>
<comment type="similarity">
    <text evidence="3">Belongs to the COG4 family.</text>
</comment>
<dbReference type="Pfam" id="PF00122">
    <property type="entry name" value="E1-E2_ATPase"/>
    <property type="match status" value="1"/>
</dbReference>
<dbReference type="PANTHER" id="PTHR24016">
    <property type="entry name" value="CONSERVED OLIGOMERIC GOLGI COMPLEX SUBUNIT 4"/>
    <property type="match status" value="1"/>
</dbReference>
<dbReference type="GO" id="GO:0005388">
    <property type="term" value="F:P-type calcium transporter activity"/>
    <property type="evidence" value="ECO:0007669"/>
    <property type="project" value="UniProtKB-EC"/>
</dbReference>
<gene>
    <name evidence="24" type="ORF">BOTCAL_0197g00110</name>
</gene>
<proteinExistence type="inferred from homology"/>
<evidence type="ECO:0000256" key="6">
    <source>
        <dbReference type="ARBA" id="ARBA00022448"/>
    </source>
</evidence>
<dbReference type="InterPro" id="IPR048680">
    <property type="entry name" value="COG4_N"/>
</dbReference>
<dbReference type="InterPro" id="IPR004014">
    <property type="entry name" value="ATPase_P-typ_cation-transptr_N"/>
</dbReference>
<dbReference type="InterPro" id="IPR023298">
    <property type="entry name" value="ATPase_P-typ_TM_dom_sf"/>
</dbReference>
<evidence type="ECO:0000256" key="14">
    <source>
        <dbReference type="ARBA" id="ARBA00022989"/>
    </source>
</evidence>
<evidence type="ECO:0000256" key="7">
    <source>
        <dbReference type="ARBA" id="ARBA00022692"/>
    </source>
</evidence>
<evidence type="ECO:0000256" key="13">
    <source>
        <dbReference type="ARBA" id="ARBA00022967"/>
    </source>
</evidence>
<dbReference type="Pfam" id="PF08318">
    <property type="entry name" value="COG4_m"/>
    <property type="match status" value="1"/>
</dbReference>
<feature type="region of interest" description="Disordered" evidence="20">
    <location>
        <begin position="1106"/>
        <end position="1148"/>
    </location>
</feature>
<keyword evidence="12" id="KW-0653">Protein transport</keyword>
<dbReference type="NCBIfam" id="TIGR01494">
    <property type="entry name" value="ATPase_P-type"/>
    <property type="match status" value="2"/>
</dbReference>
<dbReference type="Pfam" id="PF00690">
    <property type="entry name" value="Cation_ATPase_N"/>
    <property type="match status" value="1"/>
</dbReference>
<dbReference type="SUPFAM" id="SSF56784">
    <property type="entry name" value="HAD-like"/>
    <property type="match status" value="1"/>
</dbReference>
<evidence type="ECO:0000256" key="15">
    <source>
        <dbReference type="ARBA" id="ARBA00023034"/>
    </source>
</evidence>
<evidence type="ECO:0000256" key="19">
    <source>
        <dbReference type="SAM" id="Coils"/>
    </source>
</evidence>
<dbReference type="SUPFAM" id="SSF81653">
    <property type="entry name" value="Calcium ATPase, transduction domain A"/>
    <property type="match status" value="1"/>
</dbReference>
<keyword evidence="11" id="KW-0460">Magnesium</keyword>
<keyword evidence="25" id="KW-1185">Reference proteome</keyword>
<evidence type="ECO:0000256" key="16">
    <source>
        <dbReference type="ARBA" id="ARBA00023136"/>
    </source>
</evidence>
<evidence type="ECO:0000256" key="5">
    <source>
        <dbReference type="ARBA" id="ARBA00020975"/>
    </source>
</evidence>
<dbReference type="FunFam" id="3.40.50.1000:FF:000028">
    <property type="entry name" value="Calcium-transporting P-type ATPase, putative"/>
    <property type="match status" value="1"/>
</dbReference>
<keyword evidence="16 21" id="KW-0472">Membrane</keyword>
<name>A0A4Y8D204_9HELO</name>
<accession>A0A4Y8D204</accession>
<dbReference type="SUPFAM" id="SSF81665">
    <property type="entry name" value="Calcium ATPase, transmembrane domain M"/>
    <property type="match status" value="1"/>
</dbReference>
<evidence type="ECO:0000313" key="24">
    <source>
        <dbReference type="EMBL" id="TEY58879.1"/>
    </source>
</evidence>
<dbReference type="InterPro" id="IPR001757">
    <property type="entry name" value="P_typ_ATPase"/>
</dbReference>
<organism evidence="24 25">
    <name type="scientific">Botryotinia calthae</name>
    <dbReference type="NCBI Taxonomy" id="38488"/>
    <lineage>
        <taxon>Eukaryota</taxon>
        <taxon>Fungi</taxon>
        <taxon>Dikarya</taxon>
        <taxon>Ascomycota</taxon>
        <taxon>Pezizomycotina</taxon>
        <taxon>Leotiomycetes</taxon>
        <taxon>Helotiales</taxon>
        <taxon>Sclerotiniaceae</taxon>
        <taxon>Botryotinia</taxon>
    </lineage>
</organism>
<evidence type="ECO:0000259" key="23">
    <source>
        <dbReference type="SMART" id="SM00831"/>
    </source>
</evidence>
<evidence type="ECO:0000256" key="3">
    <source>
        <dbReference type="ARBA" id="ARBA00009215"/>
    </source>
</evidence>
<feature type="domain" description="Cation-transporting P-type ATPase N-terminal" evidence="23">
    <location>
        <begin position="86"/>
        <end position="160"/>
    </location>
</feature>
<dbReference type="InterPro" id="IPR048684">
    <property type="entry name" value="COG4_C"/>
</dbReference>
<evidence type="ECO:0000256" key="17">
    <source>
        <dbReference type="ARBA" id="ARBA00031340"/>
    </source>
</evidence>
<dbReference type="InterPro" id="IPR008250">
    <property type="entry name" value="ATPase_P-typ_transduc_dom_A_sf"/>
</dbReference>
<evidence type="ECO:0000256" key="12">
    <source>
        <dbReference type="ARBA" id="ARBA00022927"/>
    </source>
</evidence>
<dbReference type="SUPFAM" id="SSF81660">
    <property type="entry name" value="Metal cation-transporting ATPase, ATP-binding domain N"/>
    <property type="match status" value="1"/>
</dbReference>
<dbReference type="Pfam" id="PF20663">
    <property type="entry name" value="COG4_N"/>
    <property type="match status" value="1"/>
</dbReference>
<keyword evidence="8" id="KW-0547">Nucleotide-binding</keyword>
<dbReference type="InterPro" id="IPR018303">
    <property type="entry name" value="ATPase_P-typ_P_site"/>
</dbReference>
<evidence type="ECO:0000256" key="18">
    <source>
        <dbReference type="ARBA" id="ARBA00038148"/>
    </source>
</evidence>
<dbReference type="GO" id="GO:0016887">
    <property type="term" value="F:ATP hydrolysis activity"/>
    <property type="evidence" value="ECO:0007669"/>
    <property type="project" value="InterPro"/>
</dbReference>
<evidence type="ECO:0000256" key="11">
    <source>
        <dbReference type="ARBA" id="ARBA00022842"/>
    </source>
</evidence>
<dbReference type="InterPro" id="IPR023214">
    <property type="entry name" value="HAD_sf"/>
</dbReference>
<dbReference type="InterPro" id="IPR036412">
    <property type="entry name" value="HAD-like_sf"/>
</dbReference>
<evidence type="ECO:0000256" key="2">
    <source>
        <dbReference type="ARBA" id="ARBA00004653"/>
    </source>
</evidence>
<feature type="transmembrane region" description="Helical" evidence="21">
    <location>
        <begin position="995"/>
        <end position="1011"/>
    </location>
</feature>